<dbReference type="EMBL" id="BLZR01000001">
    <property type="protein sequence ID" value="GFP75511.1"/>
    <property type="molecule type" value="Genomic_DNA"/>
</dbReference>
<evidence type="ECO:0000259" key="2">
    <source>
        <dbReference type="Pfam" id="PF03629"/>
    </source>
</evidence>
<reference evidence="3 4" key="1">
    <citation type="submission" date="2020-07" db="EMBL/GenBank/DDBJ databases">
        <title>A new beta-1,3-glucan-decomposing anaerobic bacterium isolated from anoxic soil subjected to biological soil disinfestation.</title>
        <authorList>
            <person name="Ueki A."/>
            <person name="Tonouchi A."/>
        </authorList>
    </citation>
    <scope>NUCLEOTIDE SEQUENCE [LARGE SCALE GENOMIC DNA]</scope>
    <source>
        <strain evidence="3 4">TW1</strain>
    </source>
</reference>
<dbReference type="InterPro" id="IPR036514">
    <property type="entry name" value="SGNH_hydro_sf"/>
</dbReference>
<keyword evidence="4" id="KW-1185">Reference proteome</keyword>
<dbReference type="Pfam" id="PF03629">
    <property type="entry name" value="SASA"/>
    <property type="match status" value="1"/>
</dbReference>
<dbReference type="AlphaFoldDB" id="A0A6V8SFE0"/>
<name>A0A6V8SFE0_9CLOT</name>
<dbReference type="GO" id="GO:0016787">
    <property type="term" value="F:hydrolase activity"/>
    <property type="evidence" value="ECO:0007669"/>
    <property type="project" value="UniProtKB-KW"/>
</dbReference>
<feature type="domain" description="Sialate O-acetylesterase" evidence="2">
    <location>
        <begin position="3"/>
        <end position="224"/>
    </location>
</feature>
<gene>
    <name evidence="3" type="ORF">bsdtw1_01595</name>
</gene>
<accession>A0A6V8SFE0</accession>
<evidence type="ECO:0000313" key="3">
    <source>
        <dbReference type="EMBL" id="GFP75511.1"/>
    </source>
</evidence>
<protein>
    <recommendedName>
        <fullName evidence="2">Sialate O-acetylesterase domain-containing protein</fullName>
    </recommendedName>
</protein>
<comment type="caution">
    <text evidence="3">The sequence shown here is derived from an EMBL/GenBank/DDBJ whole genome shotgun (WGS) entry which is preliminary data.</text>
</comment>
<sequence length="281" mass="31570">MIHSFLMVGQSNMAGRGFLKEVPMICNERIKMLRNGRWQIMTEPINFDRPYSGVGPAASFAAAWCKKNQNEEIGLIPCAEGSTSIDDWSEDGPLFKHAIFQAKLAKESSKLDGILWHQGENECSPGRYKLYHDKFLKVIEAFRRELDEPSIPIIMGGIGEYLDSGFLGNYFPEHPEVTQVIMEFAKANNNCYFVTASGLTPNPDGIHINAASQRIFGLRYFEAYDKLKHILEPLENEEAAIHIDSERPLTKTEKLTILEGQFAGGHITLEAYLAELSKINA</sequence>
<dbReference type="Gene3D" id="3.40.50.1110">
    <property type="entry name" value="SGNH hydrolase"/>
    <property type="match status" value="1"/>
</dbReference>
<dbReference type="SUPFAM" id="SSF52266">
    <property type="entry name" value="SGNH hydrolase"/>
    <property type="match status" value="1"/>
</dbReference>
<dbReference type="PANTHER" id="PTHR31988">
    <property type="entry name" value="ESTERASE, PUTATIVE (DUF303)-RELATED"/>
    <property type="match status" value="1"/>
</dbReference>
<organism evidence="3 4">
    <name type="scientific">Clostridium fungisolvens</name>
    <dbReference type="NCBI Taxonomy" id="1604897"/>
    <lineage>
        <taxon>Bacteria</taxon>
        <taxon>Bacillati</taxon>
        <taxon>Bacillota</taxon>
        <taxon>Clostridia</taxon>
        <taxon>Eubacteriales</taxon>
        <taxon>Clostridiaceae</taxon>
        <taxon>Clostridium</taxon>
    </lineage>
</organism>
<dbReference type="PANTHER" id="PTHR31988:SF19">
    <property type="entry name" value="9-O-ACETYL-N-ACETYLNEURAMINIC ACID DEACETYLASE-RELATED"/>
    <property type="match status" value="1"/>
</dbReference>
<keyword evidence="1" id="KW-0378">Hydrolase</keyword>
<evidence type="ECO:0000313" key="4">
    <source>
        <dbReference type="Proteomes" id="UP000580568"/>
    </source>
</evidence>
<dbReference type="InterPro" id="IPR052940">
    <property type="entry name" value="Carb_Esterase_6"/>
</dbReference>
<proteinExistence type="predicted"/>
<dbReference type="Proteomes" id="UP000580568">
    <property type="component" value="Unassembled WGS sequence"/>
</dbReference>
<dbReference type="InterPro" id="IPR005181">
    <property type="entry name" value="SASA"/>
</dbReference>
<dbReference type="RefSeq" id="WP_183277010.1">
    <property type="nucleotide sequence ID" value="NZ_BLZR01000001.1"/>
</dbReference>
<evidence type="ECO:0000256" key="1">
    <source>
        <dbReference type="ARBA" id="ARBA00022801"/>
    </source>
</evidence>